<keyword evidence="1" id="KW-0808">Transferase</keyword>
<dbReference type="Gene3D" id="3.90.550.10">
    <property type="entry name" value="Spore Coat Polysaccharide Biosynthesis Protein SpsA, Chain A"/>
    <property type="match status" value="1"/>
</dbReference>
<dbReference type="Proteomes" id="UP000319296">
    <property type="component" value="Unassembled WGS sequence"/>
</dbReference>
<dbReference type="AlphaFoldDB" id="A0A519BN23"/>
<dbReference type="GO" id="GO:0016740">
    <property type="term" value="F:transferase activity"/>
    <property type="evidence" value="ECO:0007669"/>
    <property type="project" value="UniProtKB-KW"/>
</dbReference>
<evidence type="ECO:0000313" key="2">
    <source>
        <dbReference type="Proteomes" id="UP000319296"/>
    </source>
</evidence>
<sequence length="319" mass="37499">MKLSGFTFIRNGILMGYPFIESIQSALPICDEFIVVICDSEDETREKLIELQSKEPKIKLIDSDWKLIEKKGSIMSEKTNIAISHITGDYGLYIQCDEGIHEKDYSKIIKILEENIDNKEIKGFEFNYIHFFGGYFSYAKKSEKKFFYDKEVRIIRNDGTVVSWGDAMGFKDIKGNKIHIENGNAILLDSATMYHYGRAKNPASMYRKEKAMEKLYNGKILNFFKNWVSNFDPRVDEYIYSNINWLERIDKNNLSFHPESFRKLAAVQDWDVDDFKNFMEQKKGIKQIFKMFIYRIVKDSINESRNASIKIKELFKKII</sequence>
<gene>
    <name evidence="1" type="ORF">EVG15_04645</name>
</gene>
<organism evidence="1 2">
    <name type="scientific">Candidatus Acididesulfobacter diazotrophicus</name>
    <dbReference type="NCBI Taxonomy" id="2597226"/>
    <lineage>
        <taxon>Bacteria</taxon>
        <taxon>Deltaproteobacteria</taxon>
        <taxon>Candidatus Acidulodesulfobacterales</taxon>
        <taxon>Candidatus Acididesulfobacter</taxon>
    </lineage>
</organism>
<accession>A0A519BN23</accession>
<reference evidence="1 2" key="1">
    <citation type="journal article" date="2019" name="ISME J.">
        <title>Insights into ecological role of a new deltaproteobacterial order Candidatus Acidulodesulfobacterales by metagenomics and metatranscriptomics.</title>
        <authorList>
            <person name="Tan S."/>
            <person name="Liu J."/>
            <person name="Fang Y."/>
            <person name="Hedlund B.P."/>
            <person name="Lian Z.H."/>
            <person name="Huang L.Y."/>
            <person name="Li J.T."/>
            <person name="Huang L.N."/>
            <person name="Li W.J."/>
            <person name="Jiang H.C."/>
            <person name="Dong H.L."/>
            <person name="Shu W.S."/>
        </authorList>
    </citation>
    <scope>NUCLEOTIDE SEQUENCE [LARGE SCALE GENOMIC DNA]</scope>
    <source>
        <strain evidence="1">AP1</strain>
    </source>
</reference>
<proteinExistence type="predicted"/>
<protein>
    <submittedName>
        <fullName evidence="1">Glycosyltransferase</fullName>
    </submittedName>
</protein>
<evidence type="ECO:0000313" key="1">
    <source>
        <dbReference type="EMBL" id="RZD18674.1"/>
    </source>
</evidence>
<dbReference type="InterPro" id="IPR029044">
    <property type="entry name" value="Nucleotide-diphossugar_trans"/>
</dbReference>
<comment type="caution">
    <text evidence="1">The sequence shown here is derived from an EMBL/GenBank/DDBJ whole genome shotgun (WGS) entry which is preliminary data.</text>
</comment>
<dbReference type="EMBL" id="SGBB01000006">
    <property type="protein sequence ID" value="RZD18674.1"/>
    <property type="molecule type" value="Genomic_DNA"/>
</dbReference>
<dbReference type="SUPFAM" id="SSF53448">
    <property type="entry name" value="Nucleotide-diphospho-sugar transferases"/>
    <property type="match status" value="1"/>
</dbReference>
<name>A0A519BN23_9DELT</name>